<dbReference type="PANTHER" id="PTHR32063">
    <property type="match status" value="1"/>
</dbReference>
<proteinExistence type="inferred from homology"/>
<feature type="region of interest" description="Disordered" evidence="8">
    <location>
        <begin position="1019"/>
        <end position="1047"/>
    </location>
</feature>
<feature type="transmembrane region" description="Helical" evidence="9">
    <location>
        <begin position="520"/>
        <end position="539"/>
    </location>
</feature>
<dbReference type="SUPFAM" id="SSF82866">
    <property type="entry name" value="Multidrug efflux transporter AcrB transmembrane domain"/>
    <property type="match status" value="2"/>
</dbReference>
<feature type="transmembrane region" description="Helical" evidence="9">
    <location>
        <begin position="988"/>
        <end position="1011"/>
    </location>
</feature>
<comment type="similarity">
    <text evidence="2">Belongs to the resistance-nodulation-cell division (RND) (TC 2.A.6) family.</text>
</comment>
<dbReference type="InterPro" id="IPR001036">
    <property type="entry name" value="Acrflvin-R"/>
</dbReference>
<feature type="transmembrane region" description="Helical" evidence="9">
    <location>
        <begin position="910"/>
        <end position="935"/>
    </location>
</feature>
<evidence type="ECO:0000256" key="3">
    <source>
        <dbReference type="ARBA" id="ARBA00022448"/>
    </source>
</evidence>
<dbReference type="InterPro" id="IPR004763">
    <property type="entry name" value="CusA-like"/>
</dbReference>
<dbReference type="RefSeq" id="WP_061606334.1">
    <property type="nucleotide sequence ID" value="NZ_JEMA01000264.1"/>
</dbReference>
<feature type="compositionally biased region" description="Low complexity" evidence="8">
    <location>
        <begin position="1025"/>
        <end position="1047"/>
    </location>
</feature>
<feature type="transmembrane region" description="Helical" evidence="9">
    <location>
        <begin position="956"/>
        <end position="976"/>
    </location>
</feature>
<dbReference type="PRINTS" id="PR00702">
    <property type="entry name" value="ACRIFLAVINRP"/>
</dbReference>
<protein>
    <submittedName>
        <fullName evidence="10">Cation transporter</fullName>
    </submittedName>
</protein>
<dbReference type="GO" id="GO:0008324">
    <property type="term" value="F:monoatomic cation transmembrane transporter activity"/>
    <property type="evidence" value="ECO:0007669"/>
    <property type="project" value="InterPro"/>
</dbReference>
<feature type="transmembrane region" description="Helical" evidence="9">
    <location>
        <begin position="859"/>
        <end position="878"/>
    </location>
</feature>
<reference evidence="10 11" key="1">
    <citation type="submission" date="2014-02" db="EMBL/GenBank/DDBJ databases">
        <title>The small core and large imbalanced accessory genome model reveals a collaborative survival strategy of Sorangium cellulosum strains in nature.</title>
        <authorList>
            <person name="Han K."/>
            <person name="Peng R."/>
            <person name="Blom J."/>
            <person name="Li Y.-Z."/>
        </authorList>
    </citation>
    <scope>NUCLEOTIDE SEQUENCE [LARGE SCALE GENOMIC DNA]</scope>
    <source>
        <strain evidence="10 11">So0008-312</strain>
    </source>
</reference>
<dbReference type="SUPFAM" id="SSF82714">
    <property type="entry name" value="Multidrug efflux transporter AcrB TolC docking domain, DN and DC subdomains"/>
    <property type="match status" value="2"/>
</dbReference>
<dbReference type="GO" id="GO:0042910">
    <property type="term" value="F:xenobiotic transmembrane transporter activity"/>
    <property type="evidence" value="ECO:0007669"/>
    <property type="project" value="TreeGrafter"/>
</dbReference>
<evidence type="ECO:0000313" key="11">
    <source>
        <dbReference type="Proteomes" id="UP000075260"/>
    </source>
</evidence>
<evidence type="ECO:0000256" key="5">
    <source>
        <dbReference type="ARBA" id="ARBA00022692"/>
    </source>
</evidence>
<evidence type="ECO:0000256" key="2">
    <source>
        <dbReference type="ARBA" id="ARBA00010942"/>
    </source>
</evidence>
<dbReference type="SUPFAM" id="SSF82693">
    <property type="entry name" value="Multidrug efflux transporter AcrB pore domain, PN1, PN2, PC1 and PC2 subdomains"/>
    <property type="match status" value="3"/>
</dbReference>
<accession>A0A150QWN9</accession>
<dbReference type="Gene3D" id="3.30.2090.10">
    <property type="entry name" value="Multidrug efflux transporter AcrB TolC docking domain, DN and DC subdomains"/>
    <property type="match status" value="2"/>
</dbReference>
<dbReference type="InterPro" id="IPR027463">
    <property type="entry name" value="AcrB_DN_DC_subdom"/>
</dbReference>
<keyword evidence="4" id="KW-1003">Cell membrane</keyword>
<evidence type="ECO:0000256" key="8">
    <source>
        <dbReference type="SAM" id="MobiDB-lite"/>
    </source>
</evidence>
<name>A0A150QWN9_SORCE</name>
<evidence type="ECO:0000256" key="7">
    <source>
        <dbReference type="ARBA" id="ARBA00023136"/>
    </source>
</evidence>
<dbReference type="Pfam" id="PF00873">
    <property type="entry name" value="ACR_tran"/>
    <property type="match status" value="1"/>
</dbReference>
<dbReference type="EMBL" id="JEMA01000264">
    <property type="protein sequence ID" value="KYF72403.1"/>
    <property type="molecule type" value="Genomic_DNA"/>
</dbReference>
<keyword evidence="3" id="KW-0813">Transport</keyword>
<dbReference type="GO" id="GO:0005886">
    <property type="term" value="C:plasma membrane"/>
    <property type="evidence" value="ECO:0007669"/>
    <property type="project" value="UniProtKB-SubCell"/>
</dbReference>
<feature type="transmembrane region" description="Helical" evidence="9">
    <location>
        <begin position="436"/>
        <end position="453"/>
    </location>
</feature>
<evidence type="ECO:0000256" key="9">
    <source>
        <dbReference type="SAM" id="Phobius"/>
    </source>
</evidence>
<dbReference type="Gene3D" id="3.30.70.1440">
    <property type="entry name" value="Multidrug efflux transporter AcrB pore domain"/>
    <property type="match status" value="1"/>
</dbReference>
<feature type="transmembrane region" description="Helical" evidence="9">
    <location>
        <begin position="465"/>
        <end position="491"/>
    </location>
</feature>
<evidence type="ECO:0000256" key="1">
    <source>
        <dbReference type="ARBA" id="ARBA00004651"/>
    </source>
</evidence>
<dbReference type="OrthoDB" id="9798415at2"/>
<feature type="transmembrane region" description="Helical" evidence="9">
    <location>
        <begin position="885"/>
        <end position="904"/>
    </location>
</feature>
<keyword evidence="7 9" id="KW-0472">Membrane</keyword>
<feature type="transmembrane region" description="Helical" evidence="9">
    <location>
        <begin position="12"/>
        <end position="31"/>
    </location>
</feature>
<gene>
    <name evidence="10" type="ORF">BE15_47915</name>
</gene>
<dbReference type="Gene3D" id="3.30.70.1430">
    <property type="entry name" value="Multidrug efflux transporter AcrB pore domain"/>
    <property type="match status" value="2"/>
</dbReference>
<sequence>MLNAVITWSLRHRFAVILAAIGLALAGIWSFRRLPIDAFPDTTPVQVQINAVAPALSPVEIERQITAPLEQAISGLPGLEEVRSLSRFGFSQVTVRFEDDTDIYLARQVVLERVQGVALPPGVERPRLGPVATGLGEVLHYVVTGKGKPLSELRAIHDWVIAPQLRSVRGVAEVNAWGGDERQIQVLVDPAELTARGLALGDLVEALQRNNANVGGGNLDQAGETLLIQGIGIATRARDIEEIVVAARAGAPIRIRDVARVVEGREIRRGAVTADGQGEVVLGLGFLLMGENSHDVTTRLKARLDEVEKSLPAGVDVAIVYDRTELIDRVLATVKRNLLEGALLVVAVLFAFLGNLRAGLIVASAIPLSMLFAGSLMLRAGVAGSLMSLGAIDFGLIVDSSVIMVENSVRRLSEDRAGRSAADVVRDASIEVRKPTMLGELIIMIVYLPILALEGAEGKLFRPMALTVIFALLGSMILSITLMPALASLLLPRRASAREGAVVRLLGRAYMPVLRGALRFRWAVLAGAALLLANAAFLATRLGAEFVPRLREGTIVANTVRLSGVSVGESIRYGTQIERVLIERFPDEVERVWTRTGTAEVATDPMGLEVSDVFITLRPRERWKRAATQDELVQAMEAELAGLPGMRVLYTQPIELRLNEMTAGIRSDLGVKLFGDDLDTLKQKAREIEAALKKIPGAADVVTEQITGQPVLEIEVDRDAIARHGIATADVLEVVEALGGREVGEIQEGERRYPVALRIDDRYREDPASIGRILVAAAGGERIPLARLTKIRTVEGPAAIQREWAKRRIVVQANVRGRDVGSYVDEARARIERDVDLPPGYYVRFGGQFEHLERAEARLLVVVPVALGLILVLLYLTYGRLVDAVRVFTGVPFAAIGGVVALWLRGLPFSISAGVGFVALSGVAVLGDMVLVSTVRQLVAAGVPARRAIELAAERRLRPVLMTALVASLGFVPMAWSTGVGAEVQRPLATVVIGGVISSTLLTLLVLPVLYSLAGGRRGEEPEAEAGAPGDAGAAPRSAAALPPAAE</sequence>
<organism evidence="10 11">
    <name type="scientific">Sorangium cellulosum</name>
    <name type="common">Polyangium cellulosum</name>
    <dbReference type="NCBI Taxonomy" id="56"/>
    <lineage>
        <taxon>Bacteria</taxon>
        <taxon>Pseudomonadati</taxon>
        <taxon>Myxococcota</taxon>
        <taxon>Polyangia</taxon>
        <taxon>Polyangiales</taxon>
        <taxon>Polyangiaceae</taxon>
        <taxon>Sorangium</taxon>
    </lineage>
</organism>
<evidence type="ECO:0000256" key="4">
    <source>
        <dbReference type="ARBA" id="ARBA00022475"/>
    </source>
</evidence>
<comment type="caution">
    <text evidence="10">The sequence shown here is derived from an EMBL/GenBank/DDBJ whole genome shotgun (WGS) entry which is preliminary data.</text>
</comment>
<dbReference type="PANTHER" id="PTHR32063:SF24">
    <property type="entry name" value="CATION EFFLUX SYSTEM (ACRB_ACRD_ACRF FAMILY)"/>
    <property type="match status" value="1"/>
</dbReference>
<dbReference type="Gene3D" id="1.20.1640.10">
    <property type="entry name" value="Multidrug efflux transporter AcrB transmembrane domain"/>
    <property type="match status" value="2"/>
</dbReference>
<evidence type="ECO:0000313" key="10">
    <source>
        <dbReference type="EMBL" id="KYF72403.1"/>
    </source>
</evidence>
<dbReference type="Gene3D" id="3.30.70.1320">
    <property type="entry name" value="Multidrug efflux transporter AcrB pore domain like"/>
    <property type="match status" value="1"/>
</dbReference>
<comment type="subcellular location">
    <subcellularLocation>
        <location evidence="1">Cell membrane</location>
        <topology evidence="1">Multi-pass membrane protein</topology>
    </subcellularLocation>
</comment>
<dbReference type="NCBIfam" id="TIGR00914">
    <property type="entry name" value="2A0601"/>
    <property type="match status" value="1"/>
</dbReference>
<dbReference type="AlphaFoldDB" id="A0A150QWN9"/>
<feature type="transmembrane region" description="Helical" evidence="9">
    <location>
        <begin position="337"/>
        <end position="354"/>
    </location>
</feature>
<evidence type="ECO:0000256" key="6">
    <source>
        <dbReference type="ARBA" id="ARBA00022989"/>
    </source>
</evidence>
<dbReference type="Proteomes" id="UP000075260">
    <property type="component" value="Unassembled WGS sequence"/>
</dbReference>
<keyword evidence="5 9" id="KW-0812">Transmembrane</keyword>
<keyword evidence="6 9" id="KW-1133">Transmembrane helix</keyword>